<dbReference type="KEGG" id="tpla:ElP_00730"/>
<dbReference type="RefSeq" id="WP_231749369.1">
    <property type="nucleotide sequence ID" value="NZ_CP036426.1"/>
</dbReference>
<reference evidence="1 2" key="1">
    <citation type="submission" date="2019-02" db="EMBL/GenBank/DDBJ databases">
        <title>Deep-cultivation of Planctomycetes and their phenomic and genomic characterization uncovers novel biology.</title>
        <authorList>
            <person name="Wiegand S."/>
            <person name="Jogler M."/>
            <person name="Boedeker C."/>
            <person name="Pinto D."/>
            <person name="Vollmers J."/>
            <person name="Rivas-Marin E."/>
            <person name="Kohn T."/>
            <person name="Peeters S.H."/>
            <person name="Heuer A."/>
            <person name="Rast P."/>
            <person name="Oberbeckmann S."/>
            <person name="Bunk B."/>
            <person name="Jeske O."/>
            <person name="Meyerdierks A."/>
            <person name="Storesund J.E."/>
            <person name="Kallscheuer N."/>
            <person name="Luecker S."/>
            <person name="Lage O.M."/>
            <person name="Pohl T."/>
            <person name="Merkel B.J."/>
            <person name="Hornburger P."/>
            <person name="Mueller R.-W."/>
            <person name="Bruemmer F."/>
            <person name="Labrenz M."/>
            <person name="Spormann A.M."/>
            <person name="Op den Camp H."/>
            <person name="Overmann J."/>
            <person name="Amann R."/>
            <person name="Jetten M.S.M."/>
            <person name="Mascher T."/>
            <person name="Medema M.H."/>
            <person name="Devos D.P."/>
            <person name="Kaster A.-K."/>
            <person name="Ovreas L."/>
            <person name="Rohde M."/>
            <person name="Galperin M.Y."/>
            <person name="Jogler C."/>
        </authorList>
    </citation>
    <scope>NUCLEOTIDE SEQUENCE [LARGE SCALE GENOMIC DNA]</scope>
    <source>
        <strain evidence="1 2">ElP</strain>
    </source>
</reference>
<proteinExistence type="predicted"/>
<accession>A0A518GUI1</accession>
<dbReference type="Proteomes" id="UP000317835">
    <property type="component" value="Chromosome"/>
</dbReference>
<evidence type="ECO:0000313" key="2">
    <source>
        <dbReference type="Proteomes" id="UP000317835"/>
    </source>
</evidence>
<organism evidence="1 2">
    <name type="scientific">Tautonia plasticadhaerens</name>
    <dbReference type="NCBI Taxonomy" id="2527974"/>
    <lineage>
        <taxon>Bacteria</taxon>
        <taxon>Pseudomonadati</taxon>
        <taxon>Planctomycetota</taxon>
        <taxon>Planctomycetia</taxon>
        <taxon>Isosphaerales</taxon>
        <taxon>Isosphaeraceae</taxon>
        <taxon>Tautonia</taxon>
    </lineage>
</organism>
<evidence type="ECO:0000313" key="1">
    <source>
        <dbReference type="EMBL" id="QDV32250.1"/>
    </source>
</evidence>
<dbReference type="AlphaFoldDB" id="A0A518GUI1"/>
<dbReference type="EMBL" id="CP036426">
    <property type="protein sequence ID" value="QDV32250.1"/>
    <property type="molecule type" value="Genomic_DNA"/>
</dbReference>
<name>A0A518GUI1_9BACT</name>
<sequence length="273" mass="30364">MPENDYRLILFDQPDDPQALRELFRGVMGLHPTEAMQWVKRAPGILPWPLAEGEVRELLDALYEQGIAAEARRVDTVPKLVPPRSVHRAAVKEDGLSVGGLRGEPAHWVPWAKLELIHGARIAAEDEFRDPRAPGWSGTLAAGLNAMILRGPRASRARRASRVVKEPTTELHLVRQDPLIAFRVVADQMNYSDLGDRLKPSAAENFPVFLADILGRVGGRAHVTDSARALLDPADDREPTTYPNSQAMLDATTLRLLWAWYRRDREVGGAEQA</sequence>
<keyword evidence="2" id="KW-1185">Reference proteome</keyword>
<gene>
    <name evidence="1" type="ORF">ElP_00730</name>
</gene>
<protein>
    <submittedName>
        <fullName evidence="1">Uncharacterized protein</fullName>
    </submittedName>
</protein>